<gene>
    <name evidence="4" type="ORF">EGH21_08855</name>
</gene>
<feature type="transmembrane region" description="Helical" evidence="2">
    <location>
        <begin position="148"/>
        <end position="169"/>
    </location>
</feature>
<keyword evidence="5" id="KW-1185">Reference proteome</keyword>
<organism evidence="4 5">
    <name type="scientific">Haloarcula rubra</name>
    <dbReference type="NCBI Taxonomy" id="2487747"/>
    <lineage>
        <taxon>Archaea</taxon>
        <taxon>Methanobacteriati</taxon>
        <taxon>Methanobacteriota</taxon>
        <taxon>Stenosarchaea group</taxon>
        <taxon>Halobacteria</taxon>
        <taxon>Halobacteriales</taxon>
        <taxon>Haloarculaceae</taxon>
        <taxon>Haloarcula</taxon>
    </lineage>
</organism>
<dbReference type="Pfam" id="PF24035">
    <property type="entry name" value="DUF7344"/>
    <property type="match status" value="1"/>
</dbReference>
<evidence type="ECO:0000256" key="1">
    <source>
        <dbReference type="SAM" id="MobiDB-lite"/>
    </source>
</evidence>
<dbReference type="EMBL" id="RKLR01000003">
    <property type="protein sequence ID" value="MBX0323135.1"/>
    <property type="molecule type" value="Genomic_DNA"/>
</dbReference>
<name>A0AAW4PRF6_9EURY</name>
<protein>
    <recommendedName>
        <fullName evidence="3">DUF7344 domain-containing protein</fullName>
    </recommendedName>
</protein>
<accession>A0AAW4PRF6</accession>
<evidence type="ECO:0000256" key="2">
    <source>
        <dbReference type="SAM" id="Phobius"/>
    </source>
</evidence>
<evidence type="ECO:0000313" key="4">
    <source>
        <dbReference type="EMBL" id="MBX0323135.1"/>
    </source>
</evidence>
<keyword evidence="2" id="KW-0812">Transmembrane</keyword>
<sequence>MRDKQNGHHDADSKDADTVDTGVVRTLCGDPAGSRGEDALDDGAIFDVLRNERRRATLSVLPPDESVSVSSLAEQVAAIENDTTPESLTERQRKRVYVSLHQSHLPKMDDLGIVAFDREAATVSLGPAGDDVGRYVDGVATSRAWYRYYAAIALAGLGLLLAQTALLPAASTTPVAVVVLLAVGACSALHWVCER</sequence>
<feature type="transmembrane region" description="Helical" evidence="2">
    <location>
        <begin position="175"/>
        <end position="193"/>
    </location>
</feature>
<feature type="domain" description="DUF7344" evidence="3">
    <location>
        <begin position="46"/>
        <end position="124"/>
    </location>
</feature>
<dbReference type="Proteomes" id="UP001430377">
    <property type="component" value="Unassembled WGS sequence"/>
</dbReference>
<comment type="caution">
    <text evidence="4">The sequence shown here is derived from an EMBL/GenBank/DDBJ whole genome shotgun (WGS) entry which is preliminary data.</text>
</comment>
<feature type="compositionally biased region" description="Basic and acidic residues" evidence="1">
    <location>
        <begin position="1"/>
        <end position="17"/>
    </location>
</feature>
<dbReference type="AlphaFoldDB" id="A0AAW4PRF6"/>
<proteinExistence type="predicted"/>
<dbReference type="RefSeq" id="WP_220618116.1">
    <property type="nucleotide sequence ID" value="NZ_RKLR01000003.1"/>
</dbReference>
<dbReference type="InterPro" id="IPR055768">
    <property type="entry name" value="DUF7344"/>
</dbReference>
<keyword evidence="2" id="KW-0472">Membrane</keyword>
<feature type="region of interest" description="Disordered" evidence="1">
    <location>
        <begin position="1"/>
        <end position="20"/>
    </location>
</feature>
<evidence type="ECO:0000259" key="3">
    <source>
        <dbReference type="Pfam" id="PF24035"/>
    </source>
</evidence>
<reference evidence="4 5" key="1">
    <citation type="submission" date="2021-06" db="EMBL/GenBank/DDBJ databases">
        <title>Halomicroarcula sp. a new haloarchaeum isolated from saline soil.</title>
        <authorList>
            <person name="Duran-Viseras A."/>
            <person name="Sanchez-Porro C."/>
            <person name="Ventosa A."/>
        </authorList>
    </citation>
    <scope>NUCLEOTIDE SEQUENCE [LARGE SCALE GENOMIC DNA]</scope>
    <source>
        <strain evidence="4 5">F13</strain>
    </source>
</reference>
<keyword evidence="2" id="KW-1133">Transmembrane helix</keyword>
<evidence type="ECO:0000313" key="5">
    <source>
        <dbReference type="Proteomes" id="UP001430377"/>
    </source>
</evidence>